<feature type="region of interest" description="Disordered" evidence="1">
    <location>
        <begin position="273"/>
        <end position="335"/>
    </location>
</feature>
<evidence type="ECO:0000313" key="3">
    <source>
        <dbReference type="Proteomes" id="UP000789901"/>
    </source>
</evidence>
<evidence type="ECO:0000256" key="1">
    <source>
        <dbReference type="SAM" id="MobiDB-lite"/>
    </source>
</evidence>
<sequence length="335" mass="38729">MQIEGSIPFNPPPPNDYNEINYYETSALFKRFIFDFIRSTTFDYELAQDENLLLILFELPPAIYNMQLDNIHDPVPGMQFESWEHIERYIDAYCNSQDFLKLFMGQYRSKKNRIAEVQHNTWSKCSGCPWFVNTTFPKESSFIGITSVQLEHSDHPRNSLAKIAQVIWYTLKPVNKYQIFEIDHNVEVCNNGFVEEAIDVPLILVKELIPIDQSENIFEVWELEYVTANNLSKKAIQLELDTGSVTIQGLNTFMDKFIKKHSLKCTIDQVLKPKHSKKMKPPIESSSSDLNMDNSCDSSAPHKTRFKGSQESKKKTATRKLTECQQCHKSGHNKA</sequence>
<reference evidence="2 3" key="1">
    <citation type="submission" date="2021-06" db="EMBL/GenBank/DDBJ databases">
        <authorList>
            <person name="Kallberg Y."/>
            <person name="Tangrot J."/>
            <person name="Rosling A."/>
        </authorList>
    </citation>
    <scope>NUCLEOTIDE SEQUENCE [LARGE SCALE GENOMIC DNA]</scope>
    <source>
        <strain evidence="2 3">120-4 pot B 10/14</strain>
    </source>
</reference>
<evidence type="ECO:0000313" key="2">
    <source>
        <dbReference type="EMBL" id="CAG8802102.1"/>
    </source>
</evidence>
<comment type="caution">
    <text evidence="2">The sequence shown here is derived from an EMBL/GenBank/DDBJ whole genome shotgun (WGS) entry which is preliminary data.</text>
</comment>
<name>A0ABN7VVH3_GIGMA</name>
<protein>
    <submittedName>
        <fullName evidence="2">26492_t:CDS:1</fullName>
    </submittedName>
</protein>
<organism evidence="2 3">
    <name type="scientific">Gigaspora margarita</name>
    <dbReference type="NCBI Taxonomy" id="4874"/>
    <lineage>
        <taxon>Eukaryota</taxon>
        <taxon>Fungi</taxon>
        <taxon>Fungi incertae sedis</taxon>
        <taxon>Mucoromycota</taxon>
        <taxon>Glomeromycotina</taxon>
        <taxon>Glomeromycetes</taxon>
        <taxon>Diversisporales</taxon>
        <taxon>Gigasporaceae</taxon>
        <taxon>Gigaspora</taxon>
    </lineage>
</organism>
<dbReference type="EMBL" id="CAJVQB010023527">
    <property type="protein sequence ID" value="CAG8802102.1"/>
    <property type="molecule type" value="Genomic_DNA"/>
</dbReference>
<feature type="non-terminal residue" evidence="2">
    <location>
        <position position="335"/>
    </location>
</feature>
<dbReference type="Proteomes" id="UP000789901">
    <property type="component" value="Unassembled WGS sequence"/>
</dbReference>
<keyword evidence="3" id="KW-1185">Reference proteome</keyword>
<accession>A0ABN7VVH3</accession>
<feature type="compositionally biased region" description="Polar residues" evidence="1">
    <location>
        <begin position="284"/>
        <end position="298"/>
    </location>
</feature>
<proteinExistence type="predicted"/>
<gene>
    <name evidence="2" type="ORF">GMARGA_LOCUS23349</name>
</gene>